<dbReference type="Gene3D" id="1.10.150.130">
    <property type="match status" value="1"/>
</dbReference>
<feature type="domain" description="Core-binding (CB)" evidence="7">
    <location>
        <begin position="1"/>
        <end position="81"/>
    </location>
</feature>
<keyword evidence="3 5" id="KW-0238">DNA-binding</keyword>
<dbReference type="GO" id="GO:0015074">
    <property type="term" value="P:DNA integration"/>
    <property type="evidence" value="ECO:0007669"/>
    <property type="project" value="UniProtKB-KW"/>
</dbReference>
<dbReference type="InterPro" id="IPR044068">
    <property type="entry name" value="CB"/>
</dbReference>
<evidence type="ECO:0000256" key="2">
    <source>
        <dbReference type="ARBA" id="ARBA00022908"/>
    </source>
</evidence>
<dbReference type="Pfam" id="PF13495">
    <property type="entry name" value="Phage_int_SAM_4"/>
    <property type="match status" value="1"/>
</dbReference>
<organism evidence="9 10">
    <name type="scientific">Noviherbaspirillum saxi</name>
    <dbReference type="NCBI Taxonomy" id="2320863"/>
    <lineage>
        <taxon>Bacteria</taxon>
        <taxon>Pseudomonadati</taxon>
        <taxon>Pseudomonadota</taxon>
        <taxon>Betaproteobacteria</taxon>
        <taxon>Burkholderiales</taxon>
        <taxon>Oxalobacteraceae</taxon>
        <taxon>Noviherbaspirillum</taxon>
    </lineage>
</organism>
<dbReference type="InterPro" id="IPR011010">
    <property type="entry name" value="DNA_brk_join_enz"/>
</dbReference>
<dbReference type="InterPro" id="IPR050090">
    <property type="entry name" value="Tyrosine_recombinase_XerCD"/>
</dbReference>
<dbReference type="GO" id="GO:0006310">
    <property type="term" value="P:DNA recombination"/>
    <property type="evidence" value="ECO:0007669"/>
    <property type="project" value="UniProtKB-KW"/>
</dbReference>
<evidence type="ECO:0000313" key="9">
    <source>
        <dbReference type="EMBL" id="RJF95692.1"/>
    </source>
</evidence>
<evidence type="ECO:0000256" key="5">
    <source>
        <dbReference type="PROSITE-ProRule" id="PRU01248"/>
    </source>
</evidence>
<comment type="caution">
    <text evidence="9">The sequence shown here is derived from an EMBL/GenBank/DDBJ whole genome shotgun (WGS) entry which is preliminary data.</text>
</comment>
<proteinExistence type="inferred from homology"/>
<gene>
    <name evidence="8" type="ORF">D3871_17650</name>
    <name evidence="9" type="ORF">D3871_20140</name>
</gene>
<dbReference type="RefSeq" id="WP_119770416.1">
    <property type="nucleotide sequence ID" value="NZ_QYUO01000002.1"/>
</dbReference>
<protein>
    <submittedName>
        <fullName evidence="9">Integrase</fullName>
    </submittedName>
</protein>
<evidence type="ECO:0000256" key="3">
    <source>
        <dbReference type="ARBA" id="ARBA00023125"/>
    </source>
</evidence>
<dbReference type="GO" id="GO:0003677">
    <property type="term" value="F:DNA binding"/>
    <property type="evidence" value="ECO:0007669"/>
    <property type="project" value="UniProtKB-UniRule"/>
</dbReference>
<dbReference type="InterPro" id="IPR010998">
    <property type="entry name" value="Integrase_recombinase_N"/>
</dbReference>
<keyword evidence="4" id="KW-0233">DNA recombination</keyword>
<accession>A0A3A3FQF4</accession>
<keyword evidence="10" id="KW-1185">Reference proteome</keyword>
<comment type="similarity">
    <text evidence="1">Belongs to the 'phage' integrase family.</text>
</comment>
<evidence type="ECO:0000256" key="1">
    <source>
        <dbReference type="ARBA" id="ARBA00008857"/>
    </source>
</evidence>
<dbReference type="AlphaFoldDB" id="A0A3A3FQF4"/>
<dbReference type="SUPFAM" id="SSF56349">
    <property type="entry name" value="DNA breaking-rejoining enzymes"/>
    <property type="match status" value="1"/>
</dbReference>
<name>A0A3A3FQF4_9BURK</name>
<reference evidence="10" key="1">
    <citation type="submission" date="2018-09" db="EMBL/GenBank/DDBJ databases">
        <authorList>
            <person name="Zhu H."/>
        </authorList>
    </citation>
    <scope>NUCLEOTIDE SEQUENCE [LARGE SCALE GENOMIC DNA]</scope>
    <source>
        <strain evidence="10">K1R23-30</strain>
    </source>
</reference>
<dbReference type="OrthoDB" id="8701461at2"/>
<evidence type="ECO:0000259" key="7">
    <source>
        <dbReference type="PROSITE" id="PS51900"/>
    </source>
</evidence>
<dbReference type="EMBL" id="QYUO01000002">
    <property type="protein sequence ID" value="RJF95692.1"/>
    <property type="molecule type" value="Genomic_DNA"/>
</dbReference>
<dbReference type="Pfam" id="PF00589">
    <property type="entry name" value="Phage_integrase"/>
    <property type="match status" value="1"/>
</dbReference>
<evidence type="ECO:0000256" key="4">
    <source>
        <dbReference type="ARBA" id="ARBA00023172"/>
    </source>
</evidence>
<dbReference type="InterPro" id="IPR013762">
    <property type="entry name" value="Integrase-like_cat_sf"/>
</dbReference>
<dbReference type="InterPro" id="IPR004107">
    <property type="entry name" value="Integrase_SAM-like_N"/>
</dbReference>
<feature type="domain" description="Tyr recombinase" evidence="6">
    <location>
        <begin position="98"/>
        <end position="271"/>
    </location>
</feature>
<sequence>MSPLRQQMIADMQLRGLAQRTQKTYLAVVEQLADYYHQSPAHLTQNQIQCYLLHLIEDRKLAWSSTNQAACALRFLYRTTLHQPDTYCCIPARKSAAQLPEILSPNEVARLLDACLLLKHRALLMTTYAAGLRVSETCALKVDDIDSERMMLRIEGGKGGRDRYSLLSPALLETLRQYWRAERPRHWLFAKRNGSGPIDVSQAQKVFYRAKRRAGIHKVGGIHSLRHAFATHLLEAGVDIHTIGRLMGHDKITTTARYLHLRQQQAKTNSPLDLLSALKNKQ</sequence>
<reference evidence="9" key="2">
    <citation type="submission" date="2018-09" db="EMBL/GenBank/DDBJ databases">
        <authorList>
            <person name="Parvin R."/>
            <person name="Begum J.A."/>
            <person name="Chowdhury E.H."/>
            <person name="Islam M.R."/>
            <person name="Harder T."/>
        </authorList>
    </citation>
    <scope>NUCLEOTIDE SEQUENCE</scope>
    <source>
        <strain evidence="9">K1R23-30</strain>
    </source>
</reference>
<dbReference type="InterPro" id="IPR002104">
    <property type="entry name" value="Integrase_catalytic"/>
</dbReference>
<evidence type="ECO:0000313" key="10">
    <source>
        <dbReference type="Proteomes" id="UP000265955"/>
    </source>
</evidence>
<dbReference type="Proteomes" id="UP000265955">
    <property type="component" value="Unassembled WGS sequence"/>
</dbReference>
<dbReference type="Gene3D" id="1.10.443.10">
    <property type="entry name" value="Intergrase catalytic core"/>
    <property type="match status" value="1"/>
</dbReference>
<dbReference type="PANTHER" id="PTHR30349:SF64">
    <property type="entry name" value="PROPHAGE INTEGRASE INTD-RELATED"/>
    <property type="match status" value="1"/>
</dbReference>
<keyword evidence="2" id="KW-0229">DNA integration</keyword>
<evidence type="ECO:0000313" key="8">
    <source>
        <dbReference type="EMBL" id="RJF95265.1"/>
    </source>
</evidence>
<dbReference type="PANTHER" id="PTHR30349">
    <property type="entry name" value="PHAGE INTEGRASE-RELATED"/>
    <property type="match status" value="1"/>
</dbReference>
<evidence type="ECO:0000259" key="6">
    <source>
        <dbReference type="PROSITE" id="PS51898"/>
    </source>
</evidence>
<dbReference type="EMBL" id="QYUO01000002">
    <property type="protein sequence ID" value="RJF95265.1"/>
    <property type="molecule type" value="Genomic_DNA"/>
</dbReference>
<dbReference type="PROSITE" id="PS51900">
    <property type="entry name" value="CB"/>
    <property type="match status" value="1"/>
</dbReference>
<dbReference type="PROSITE" id="PS51898">
    <property type="entry name" value="TYR_RECOMBINASE"/>
    <property type="match status" value="1"/>
</dbReference>